<evidence type="ECO:0000313" key="2">
    <source>
        <dbReference type="Proteomes" id="UP000003635"/>
    </source>
</evidence>
<reference evidence="1 2" key="1">
    <citation type="journal article" date="2010" name="J. Bacteriol.">
        <title>Genome sequences of Oceanicola granulosus HTCC2516(T) and Oceanicola batsensis HTCC2597(TDelta).</title>
        <authorList>
            <person name="Thrash J.C."/>
            <person name="Cho J.C."/>
            <person name="Vergin K.L."/>
            <person name="Giovannoni S.J."/>
        </authorList>
    </citation>
    <scope>NUCLEOTIDE SEQUENCE [LARGE SCALE GENOMIC DNA]</scope>
    <source>
        <strain evidence="2">ATCC BAA-861 / DSM 15982 / KCTC 12143 / HTCC2516</strain>
    </source>
</reference>
<gene>
    <name evidence="1" type="ORF">OG2516_14980</name>
</gene>
<dbReference type="AlphaFoldDB" id="Q2CER9"/>
<dbReference type="HOGENOM" id="CLU_1128168_0_0_5"/>
<name>Q2CER9_OCEGH</name>
<dbReference type="OrthoDB" id="6812310at2"/>
<sequence>MKHLVRRRARQAMRVALEPVRLLGPGARRWTEARVNARGKRYIPPGLGVRGFFAALEAAGVAHVVLRWFEELPHVARGHDVDILVSDEGMAVVDGLLSYWPRGQQIDVFSVSGANGGGFRPDLLGDSVPGFPPAIAAEILETRRAGHGPWGIPAPRQHALGLAYHAVYLKGYQSGLPPDGKRPPRQKGSRDYDSVLRQLAPGAGLDLPDEITLESLDGYLAAQGWRPERAHLEALKPFNRWLSERP</sequence>
<comment type="caution">
    <text evidence="1">The sequence shown here is derived from an EMBL/GenBank/DDBJ whole genome shotgun (WGS) entry which is preliminary data.</text>
</comment>
<dbReference type="RefSeq" id="WP_007256511.1">
    <property type="nucleotide sequence ID" value="NZ_CH724108.1"/>
</dbReference>
<dbReference type="eggNOG" id="COG0515">
    <property type="taxonomic scope" value="Bacteria"/>
</dbReference>
<proteinExistence type="predicted"/>
<dbReference type="EMBL" id="AAOT01000016">
    <property type="protein sequence ID" value="EAR51189.1"/>
    <property type="molecule type" value="Genomic_DNA"/>
</dbReference>
<dbReference type="Proteomes" id="UP000003635">
    <property type="component" value="Unassembled WGS sequence"/>
</dbReference>
<evidence type="ECO:0000313" key="1">
    <source>
        <dbReference type="EMBL" id="EAR51189.1"/>
    </source>
</evidence>
<organism evidence="1 2">
    <name type="scientific">Oceanicola granulosus (strain ATCC BAA-861 / DSM 15982 / KCTC 12143 / HTCC2516)</name>
    <dbReference type="NCBI Taxonomy" id="314256"/>
    <lineage>
        <taxon>Bacteria</taxon>
        <taxon>Pseudomonadati</taxon>
        <taxon>Pseudomonadota</taxon>
        <taxon>Alphaproteobacteria</taxon>
        <taxon>Rhodobacterales</taxon>
        <taxon>Roseobacteraceae</taxon>
        <taxon>Oceanicola</taxon>
    </lineage>
</organism>
<keyword evidence="2" id="KW-1185">Reference proteome</keyword>
<protein>
    <submittedName>
        <fullName evidence="1">Uncharacterized protein</fullName>
    </submittedName>
</protein>
<accession>Q2CER9</accession>
<dbReference type="STRING" id="314256.OG2516_14980"/>